<keyword evidence="3" id="KW-1133">Transmembrane helix</keyword>
<dbReference type="InterPro" id="IPR004869">
    <property type="entry name" value="MMPL_dom"/>
</dbReference>
<comment type="caution">
    <text evidence="6">The sequence shown here is derived from an EMBL/GenBank/DDBJ whole genome shotgun (WGS) entry which is preliminary data.</text>
</comment>
<dbReference type="RefSeq" id="WP_334658204.1">
    <property type="nucleotide sequence ID" value="NZ_JARULZ010000001.1"/>
</dbReference>
<proteinExistence type="predicted"/>
<dbReference type="Pfam" id="PF03176">
    <property type="entry name" value="MMPL"/>
    <property type="match status" value="1"/>
</dbReference>
<reference evidence="6" key="1">
    <citation type="submission" date="2023-04" db="EMBL/GenBank/DDBJ databases">
        <title>Genomic diversity of scab-causing Streptomyces spp. in the province of Quebec, Canada.</title>
        <authorList>
            <person name="Biessy A."/>
            <person name="Cadieux M."/>
            <person name="Ciotola M."/>
            <person name="Filion M."/>
        </authorList>
    </citation>
    <scope>NUCLEOTIDE SEQUENCE</scope>
    <source>
        <strain evidence="6">B21-115</strain>
    </source>
</reference>
<evidence type="ECO:0000256" key="4">
    <source>
        <dbReference type="ARBA" id="ARBA00023136"/>
    </source>
</evidence>
<protein>
    <submittedName>
        <fullName evidence="6">MMPL family transporter</fullName>
    </submittedName>
</protein>
<name>A0ABU8AK20_9ACTN</name>
<organism evidence="6 7">
    <name type="scientific">Streptomyces bottropensis</name>
    <dbReference type="NCBI Taxonomy" id="42235"/>
    <lineage>
        <taxon>Bacteria</taxon>
        <taxon>Bacillati</taxon>
        <taxon>Actinomycetota</taxon>
        <taxon>Actinomycetes</taxon>
        <taxon>Kitasatosporales</taxon>
        <taxon>Streptomycetaceae</taxon>
        <taxon>Streptomyces</taxon>
    </lineage>
</organism>
<keyword evidence="7" id="KW-1185">Reference proteome</keyword>
<evidence type="ECO:0000256" key="3">
    <source>
        <dbReference type="ARBA" id="ARBA00022989"/>
    </source>
</evidence>
<keyword evidence="2" id="KW-0812">Transmembrane</keyword>
<evidence type="ECO:0000259" key="5">
    <source>
        <dbReference type="Pfam" id="PF03176"/>
    </source>
</evidence>
<dbReference type="Proteomes" id="UP001310290">
    <property type="component" value="Unassembled WGS sequence"/>
</dbReference>
<evidence type="ECO:0000313" key="6">
    <source>
        <dbReference type="EMBL" id="MEH0633470.1"/>
    </source>
</evidence>
<evidence type="ECO:0000256" key="2">
    <source>
        <dbReference type="ARBA" id="ARBA00022692"/>
    </source>
</evidence>
<evidence type="ECO:0000313" key="7">
    <source>
        <dbReference type="Proteomes" id="UP001310290"/>
    </source>
</evidence>
<sequence>MALLRSRPEVESVVDYTSPDGAALIARDGRSTVVVGSVGSLTDAESVRAEAELQKAIEDDPALRGRTWLGGATPGHVQVAEVSDTDLTQAELLATPVILVVLFLVFRGWSPP</sequence>
<evidence type="ECO:0000256" key="1">
    <source>
        <dbReference type="ARBA" id="ARBA00004141"/>
    </source>
</evidence>
<keyword evidence="4" id="KW-0472">Membrane</keyword>
<dbReference type="EMBL" id="JARULZ010000001">
    <property type="protein sequence ID" value="MEH0633470.1"/>
    <property type="molecule type" value="Genomic_DNA"/>
</dbReference>
<feature type="domain" description="Membrane transport protein MMPL" evidence="5">
    <location>
        <begin position="6"/>
        <end position="107"/>
    </location>
</feature>
<comment type="subcellular location">
    <subcellularLocation>
        <location evidence="1">Membrane</location>
        <topology evidence="1">Multi-pass membrane protein</topology>
    </subcellularLocation>
</comment>
<gene>
    <name evidence="6" type="ORF">QBA35_08800</name>
</gene>
<accession>A0ABU8AK20</accession>